<dbReference type="Proteomes" id="UP000201549">
    <property type="component" value="Segment"/>
</dbReference>
<evidence type="ECO:0000256" key="7">
    <source>
        <dbReference type="ARBA" id="ARBA00022870"/>
    </source>
</evidence>
<reference evidence="14 15" key="1">
    <citation type="journal article" date="2014" name="Virology">
        <title>Development of a virus detection and discovery pipeline using next generation sequencing.</title>
        <authorList>
            <person name="Ho T."/>
            <person name="Tzanetakis I.E."/>
        </authorList>
    </citation>
    <scope>NUCLEOTIDE SEQUENCE [LARGE SCALE GENOMIC DNA]</scope>
    <source>
        <strain evidence="14">EBCVD</strain>
    </source>
</reference>
<evidence type="ECO:0000256" key="5">
    <source>
        <dbReference type="ARBA" id="ARBA00022448"/>
    </source>
</evidence>
<keyword evidence="8 13" id="KW-1133">Transmembrane helix</keyword>
<reference evidence="14 15" key="2">
    <citation type="journal article" date="2016" name="Virus Res.">
        <title>Evidence of sympatric speciation of elderberry carlaviruses.</title>
        <authorList>
            <person name="Ho T."/>
            <person name="Quito-Avila D."/>
            <person name="Keller K.E."/>
            <person name="Postman J.D."/>
            <person name="Martin R.R."/>
            <person name="Tzanetakis I.E."/>
        </authorList>
    </citation>
    <scope>NUCLEOTIDE SEQUENCE [LARGE SCALE GENOMIC DNA]</scope>
    <source>
        <strain evidence="14">EBCVD</strain>
    </source>
</reference>
<dbReference type="RefSeq" id="YP_009224948.1">
    <property type="nucleotide sequence ID" value="NC_029088.1"/>
</dbReference>
<evidence type="ECO:0000256" key="6">
    <source>
        <dbReference type="ARBA" id="ARBA00022692"/>
    </source>
</evidence>
<keyword evidence="10 13" id="KW-0472">Membrane</keyword>
<proteinExistence type="inferred from homology"/>
<dbReference type="GO" id="GO:0046740">
    <property type="term" value="P:transport of virus in host, cell to cell"/>
    <property type="evidence" value="ECO:0007669"/>
    <property type="project" value="UniProtKB-KW"/>
</dbReference>
<evidence type="ECO:0000256" key="2">
    <source>
        <dbReference type="ARBA" id="ARBA00004625"/>
    </source>
</evidence>
<evidence type="ECO:0000256" key="4">
    <source>
        <dbReference type="ARBA" id="ARBA00013304"/>
    </source>
</evidence>
<keyword evidence="6 13" id="KW-0812">Transmembrane</keyword>
<evidence type="ECO:0000256" key="8">
    <source>
        <dbReference type="ARBA" id="ARBA00022989"/>
    </source>
</evidence>
<dbReference type="Pfam" id="PF01307">
    <property type="entry name" value="Plant_vir_prot"/>
    <property type="match status" value="1"/>
</dbReference>
<dbReference type="EMBL" id="KJ572563">
    <property type="protein sequence ID" value="AIZ76633.1"/>
    <property type="molecule type" value="Genomic_RNA"/>
</dbReference>
<protein>
    <recommendedName>
        <fullName evidence="4">Movement protein TGB2</fullName>
    </recommendedName>
    <alternativeName>
        <fullName evidence="12">Triple gene block 2 protein</fullName>
    </alternativeName>
</protein>
<organism evidence="14 15">
    <name type="scientific">Elderberry carlavirus D</name>
    <dbReference type="NCBI Taxonomy" id="1569055"/>
    <lineage>
        <taxon>Viruses</taxon>
        <taxon>Riboviria</taxon>
        <taxon>Orthornavirae</taxon>
        <taxon>Kitrinoviricota</taxon>
        <taxon>Alsuviricetes</taxon>
        <taxon>Tymovirales</taxon>
        <taxon>Betaflexiviridae</taxon>
        <taxon>Quinvirinae</taxon>
        <taxon>Carlavirus</taxon>
        <taxon>Carlavirus deltasambuci</taxon>
        <taxon>Sambucus virus D</taxon>
    </lineage>
</organism>
<sequence length="110" mass="11931">MPLSAPPNRTNLYLAIAIAVCVVGSLYTLTRSSLPHVGDNIHSLPHGGRYRDGTKQVDYCSPGRRYPSSNLLAQRSNIWVLALIIALIAGIWCTTPRTHSHTCSGCSRTA</sequence>
<keyword evidence="5" id="KW-0813">Transport</keyword>
<evidence type="ECO:0000256" key="13">
    <source>
        <dbReference type="SAM" id="Phobius"/>
    </source>
</evidence>
<dbReference type="GeneID" id="26796212"/>
<keyword evidence="9" id="KW-0916">Viral movement protein</keyword>
<name>A0A0A7M8U8_9VIRU</name>
<evidence type="ECO:0000256" key="1">
    <source>
        <dbReference type="ARBA" id="ARBA00002252"/>
    </source>
</evidence>
<evidence type="ECO:0000256" key="11">
    <source>
        <dbReference type="ARBA" id="ARBA00023184"/>
    </source>
</evidence>
<keyword evidence="11" id="KW-1038">Host endoplasmic reticulum</keyword>
<comment type="function">
    <text evidence="1">Plays a role in viral cell-to-cell propagation, by facilitating genome transport to neighboring plant cells through plasmosdesmata,.</text>
</comment>
<evidence type="ECO:0000313" key="14">
    <source>
        <dbReference type="EMBL" id="AIZ76633.1"/>
    </source>
</evidence>
<evidence type="ECO:0000256" key="3">
    <source>
        <dbReference type="ARBA" id="ARBA00010321"/>
    </source>
</evidence>
<evidence type="ECO:0000256" key="12">
    <source>
        <dbReference type="ARBA" id="ARBA00032240"/>
    </source>
</evidence>
<evidence type="ECO:0000256" key="10">
    <source>
        <dbReference type="ARBA" id="ARBA00023136"/>
    </source>
</evidence>
<keyword evidence="7" id="KW-1043">Host membrane</keyword>
<feature type="transmembrane region" description="Helical" evidence="13">
    <location>
        <begin position="12"/>
        <end position="30"/>
    </location>
</feature>
<evidence type="ECO:0000256" key="9">
    <source>
        <dbReference type="ARBA" id="ARBA00023031"/>
    </source>
</evidence>
<dbReference type="GO" id="GO:0044167">
    <property type="term" value="C:host cell endoplasmic reticulum membrane"/>
    <property type="evidence" value="ECO:0007669"/>
    <property type="project" value="UniProtKB-SubCell"/>
</dbReference>
<evidence type="ECO:0000313" key="15">
    <source>
        <dbReference type="Proteomes" id="UP000201549"/>
    </source>
</evidence>
<dbReference type="OrthoDB" id="20634at10239"/>
<comment type="similarity">
    <text evidence="3">Belongs to the Tymovirales TGBp2 protein family.</text>
</comment>
<dbReference type="InterPro" id="IPR001896">
    <property type="entry name" value="Plant_vir_prot"/>
</dbReference>
<comment type="subcellular location">
    <subcellularLocation>
        <location evidence="2">Host endoplasmic reticulum membrane</location>
    </subcellularLocation>
</comment>
<dbReference type="KEGG" id="vg:26796212"/>
<feature type="transmembrane region" description="Helical" evidence="13">
    <location>
        <begin position="76"/>
        <end position="94"/>
    </location>
</feature>
<keyword evidence="15" id="KW-1185">Reference proteome</keyword>
<accession>A0A0A7M8U8</accession>